<dbReference type="EMBL" id="MJIC01000015">
    <property type="protein sequence ID" value="OFI33489.1"/>
    <property type="molecule type" value="Genomic_DNA"/>
</dbReference>
<evidence type="ECO:0000256" key="10">
    <source>
        <dbReference type="SAM" id="SignalP"/>
    </source>
</evidence>
<comment type="similarity">
    <text evidence="8 9">Belongs to the TonB-dependent receptor family.</text>
</comment>
<keyword evidence="10" id="KW-0732">Signal</keyword>
<evidence type="ECO:0000256" key="4">
    <source>
        <dbReference type="ARBA" id="ARBA00022692"/>
    </source>
</evidence>
<sequence>MKIKRISLYSSLVALIGTLATPLYAVAQQQSNDPQPTKEPEPEVITVTSTGTSIRGAAPVGSSLIDLDREFIESSGSVNTIDVLRETPQIFGFGVSDASRSGNGGATNITYSNAINIRGIGPYATLTIMNGRRVVSTDTAGAAFDPSMIPSIALERLEVVADGASAVYGSDAVAGVANLILRRGFEGAQVEAQYGSGDNYSEYQIGAIAGKTWDSGQVTVAMQNSFRSNLFGGDRDFYRADLTSLGGEDYRINNCAPGNIFVGGNSYAIPSGGATPDNLEAGTMNLCDNMSNSTDLLPEREFSSAVVTLNQDVTDNVAFFADMLIATREGKRYSQPYNALLLVPETNAYFVAPQDVTLDPCPASAGVGPNVGCVNVGYTFPGFSGNSTKNTFESDVWQVTGGFDIWLPNDWLLSTYYTIGHSEDSSLNERNNPVAGNLTAALASSDPTTALNPFGTSANSTELLENIFDLYTDTPGKTDIQDFGLKVDGTLFSTDSGDIKMAAGINYYAMDLYTGQGRGPIENIPYRMNDLSRDVKSAYMEFYIPLIGEANSMTGIQSLVLNLAGRIDDYSDVGRTENPKIGLDWIVNDNLAIHASYGESFRAPLLTQLISAAGASLFVQPYFDPTVGTTIRGVTRTGDNLNLVPETAETFSLGIDYSFDFLRGARMSINYFDVTYEGQINRQLSNLNLLRDEAMFQSLILRGEEARAEVAALLDEGLGVRRGSEDEARNTTVLVDGRNLNLGVTEASGIDFTFVAPFKTDHGYYKASLMGTWYDSFKVAQTPDAELVERVNDLNYPMSLRMRASLNWQRDNWSVTGFANYINSYTNTFTGDTIDTFTTFEFSASYTFEDGLGEMGRDLRVGLFVRNLLDEEPPFADIAPSDNGGGGFDPQVASPIGRVITLSLSKTF</sequence>
<dbReference type="InterPro" id="IPR000531">
    <property type="entry name" value="Beta-barrel_TonB"/>
</dbReference>
<dbReference type="PANTHER" id="PTHR47234">
    <property type="match status" value="1"/>
</dbReference>
<dbReference type="SUPFAM" id="SSF56935">
    <property type="entry name" value="Porins"/>
    <property type="match status" value="1"/>
</dbReference>
<keyword evidence="3 8" id="KW-1134">Transmembrane beta strand</keyword>
<keyword evidence="4 8" id="KW-0812">Transmembrane</keyword>
<keyword evidence="2 8" id="KW-0813">Transport</keyword>
<comment type="caution">
    <text evidence="13">The sequence shown here is derived from an EMBL/GenBank/DDBJ whole genome shotgun (WGS) entry which is preliminary data.</text>
</comment>
<gene>
    <name evidence="13" type="ORF">BFC17_04305</name>
</gene>
<evidence type="ECO:0000313" key="14">
    <source>
        <dbReference type="Proteomes" id="UP000176037"/>
    </source>
</evidence>
<dbReference type="PANTHER" id="PTHR47234:SF1">
    <property type="entry name" value="TONB-DEPENDENT RECEPTOR"/>
    <property type="match status" value="1"/>
</dbReference>
<dbReference type="STRING" id="1856405.BFC17_04305"/>
<evidence type="ECO:0000256" key="2">
    <source>
        <dbReference type="ARBA" id="ARBA00022448"/>
    </source>
</evidence>
<evidence type="ECO:0000256" key="1">
    <source>
        <dbReference type="ARBA" id="ARBA00004571"/>
    </source>
</evidence>
<evidence type="ECO:0000256" key="5">
    <source>
        <dbReference type="ARBA" id="ARBA00023077"/>
    </source>
</evidence>
<feature type="signal peptide" evidence="10">
    <location>
        <begin position="1"/>
        <end position="25"/>
    </location>
</feature>
<evidence type="ECO:0000259" key="12">
    <source>
        <dbReference type="Pfam" id="PF07715"/>
    </source>
</evidence>
<evidence type="ECO:0000256" key="3">
    <source>
        <dbReference type="ARBA" id="ARBA00022452"/>
    </source>
</evidence>
<dbReference type="Gene3D" id="2.170.130.10">
    <property type="entry name" value="TonB-dependent receptor, plug domain"/>
    <property type="match status" value="1"/>
</dbReference>
<protein>
    <recommendedName>
        <fullName evidence="15">TonB-dependent receptor</fullName>
    </recommendedName>
</protein>
<evidence type="ECO:0000256" key="8">
    <source>
        <dbReference type="PROSITE-ProRule" id="PRU01360"/>
    </source>
</evidence>
<feature type="domain" description="TonB-dependent receptor-like beta-barrel" evidence="11">
    <location>
        <begin position="381"/>
        <end position="868"/>
    </location>
</feature>
<evidence type="ECO:0000259" key="11">
    <source>
        <dbReference type="Pfam" id="PF00593"/>
    </source>
</evidence>
<keyword evidence="14" id="KW-1185">Reference proteome</keyword>
<dbReference type="Gene3D" id="2.40.170.20">
    <property type="entry name" value="TonB-dependent receptor, beta-barrel domain"/>
    <property type="match status" value="1"/>
</dbReference>
<dbReference type="RefSeq" id="WP_070177865.1">
    <property type="nucleotide sequence ID" value="NZ_BMJR01000002.1"/>
</dbReference>
<evidence type="ECO:0008006" key="15">
    <source>
        <dbReference type="Google" id="ProtNLM"/>
    </source>
</evidence>
<dbReference type="GO" id="GO:0009279">
    <property type="term" value="C:cell outer membrane"/>
    <property type="evidence" value="ECO:0007669"/>
    <property type="project" value="UniProtKB-SubCell"/>
</dbReference>
<reference evidence="13 14" key="1">
    <citation type="submission" date="2016-09" db="EMBL/GenBank/DDBJ databases">
        <title>Alteromonas lipolytica, a new species isolated from sea water.</title>
        <authorList>
            <person name="Wu Y.-H."/>
            <person name="Cheng H."/>
            <person name="Xu X.-W."/>
        </authorList>
    </citation>
    <scope>NUCLEOTIDE SEQUENCE [LARGE SCALE GENOMIC DNA]</scope>
    <source>
        <strain evidence="13 14">JW12</strain>
    </source>
</reference>
<evidence type="ECO:0000256" key="6">
    <source>
        <dbReference type="ARBA" id="ARBA00023136"/>
    </source>
</evidence>
<dbReference type="Pfam" id="PF00593">
    <property type="entry name" value="TonB_dep_Rec_b-barrel"/>
    <property type="match status" value="1"/>
</dbReference>
<dbReference type="Proteomes" id="UP000176037">
    <property type="component" value="Unassembled WGS sequence"/>
</dbReference>
<dbReference type="PROSITE" id="PS52016">
    <property type="entry name" value="TONB_DEPENDENT_REC_3"/>
    <property type="match status" value="1"/>
</dbReference>
<dbReference type="Pfam" id="PF07715">
    <property type="entry name" value="Plug"/>
    <property type="match status" value="1"/>
</dbReference>
<dbReference type="InterPro" id="IPR036942">
    <property type="entry name" value="Beta-barrel_TonB_sf"/>
</dbReference>
<name>A0A1E8FC66_9ALTE</name>
<keyword evidence="5 9" id="KW-0798">TonB box</keyword>
<dbReference type="InterPro" id="IPR012910">
    <property type="entry name" value="Plug_dom"/>
</dbReference>
<keyword evidence="7 8" id="KW-0998">Cell outer membrane</keyword>
<proteinExistence type="inferred from homology"/>
<evidence type="ECO:0000313" key="13">
    <source>
        <dbReference type="EMBL" id="OFI33489.1"/>
    </source>
</evidence>
<keyword evidence="6 8" id="KW-0472">Membrane</keyword>
<evidence type="ECO:0000256" key="7">
    <source>
        <dbReference type="ARBA" id="ARBA00023237"/>
    </source>
</evidence>
<dbReference type="InterPro" id="IPR037066">
    <property type="entry name" value="Plug_dom_sf"/>
</dbReference>
<evidence type="ECO:0000256" key="9">
    <source>
        <dbReference type="RuleBase" id="RU003357"/>
    </source>
</evidence>
<accession>A0A1E8FC66</accession>
<dbReference type="AlphaFoldDB" id="A0A1E8FC66"/>
<dbReference type="InterPro" id="IPR039426">
    <property type="entry name" value="TonB-dep_rcpt-like"/>
</dbReference>
<organism evidence="13 14">
    <name type="scientific">Alteromonas lipolytica</name>
    <dbReference type="NCBI Taxonomy" id="1856405"/>
    <lineage>
        <taxon>Bacteria</taxon>
        <taxon>Pseudomonadati</taxon>
        <taxon>Pseudomonadota</taxon>
        <taxon>Gammaproteobacteria</taxon>
        <taxon>Alteromonadales</taxon>
        <taxon>Alteromonadaceae</taxon>
        <taxon>Alteromonas/Salinimonas group</taxon>
        <taxon>Alteromonas</taxon>
    </lineage>
</organism>
<feature type="domain" description="TonB-dependent receptor plug" evidence="12">
    <location>
        <begin position="66"/>
        <end position="176"/>
    </location>
</feature>
<comment type="subcellular location">
    <subcellularLocation>
        <location evidence="1 8">Cell outer membrane</location>
        <topology evidence="1 8">Multi-pass membrane protein</topology>
    </subcellularLocation>
</comment>
<feature type="chain" id="PRO_5009213981" description="TonB-dependent receptor" evidence="10">
    <location>
        <begin position="26"/>
        <end position="908"/>
    </location>
</feature>